<evidence type="ECO:0000256" key="6">
    <source>
        <dbReference type="ARBA" id="ARBA00023002"/>
    </source>
</evidence>
<dbReference type="CDD" id="cd03017">
    <property type="entry name" value="PRX_BCP"/>
    <property type="match status" value="1"/>
</dbReference>
<evidence type="ECO:0000313" key="16">
    <source>
        <dbReference type="Proteomes" id="UP000293550"/>
    </source>
</evidence>
<dbReference type="GO" id="GO:0034599">
    <property type="term" value="P:cellular response to oxidative stress"/>
    <property type="evidence" value="ECO:0007669"/>
    <property type="project" value="TreeGrafter"/>
</dbReference>
<evidence type="ECO:0000256" key="4">
    <source>
        <dbReference type="ARBA" id="ARBA00022559"/>
    </source>
</evidence>
<feature type="active site" description="Cysteine sulfenic acid (-SOH) intermediate; for peroxidase activity" evidence="13">
    <location>
        <position position="47"/>
    </location>
</feature>
<evidence type="ECO:0000256" key="1">
    <source>
        <dbReference type="ARBA" id="ARBA00003330"/>
    </source>
</evidence>
<evidence type="ECO:0000256" key="9">
    <source>
        <dbReference type="ARBA" id="ARBA00032824"/>
    </source>
</evidence>
<dbReference type="Pfam" id="PF00578">
    <property type="entry name" value="AhpC-TSA"/>
    <property type="match status" value="1"/>
</dbReference>
<dbReference type="SUPFAM" id="SSF52833">
    <property type="entry name" value="Thioredoxin-like"/>
    <property type="match status" value="1"/>
</dbReference>
<dbReference type="EC" id="1.11.1.24" evidence="3"/>
<comment type="subunit">
    <text evidence="2">Monomer.</text>
</comment>
<dbReference type="FunFam" id="3.40.30.10:FF:000007">
    <property type="entry name" value="Thioredoxin-dependent thiol peroxidase"/>
    <property type="match status" value="1"/>
</dbReference>
<evidence type="ECO:0000256" key="3">
    <source>
        <dbReference type="ARBA" id="ARBA00013017"/>
    </source>
</evidence>
<evidence type="ECO:0000256" key="11">
    <source>
        <dbReference type="ARBA" id="ARBA00042639"/>
    </source>
</evidence>
<reference evidence="15 16" key="1">
    <citation type="submission" date="2018-10" db="EMBL/GenBank/DDBJ databases">
        <title>An updated phylogeny of the Alphaproteobacteria reveals that the parasitic Rickettsiales and Holosporales have independent origins.</title>
        <authorList>
            <person name="Munoz-Gomez S.A."/>
            <person name="Hess S."/>
            <person name="Burger G."/>
            <person name="Lang B.F."/>
            <person name="Susko E."/>
            <person name="Slamovits C.H."/>
            <person name="Roger A.J."/>
        </authorList>
    </citation>
    <scope>NUCLEOTIDE SEQUENCE [LARGE SCALE GENOMIC DNA]</scope>
    <source>
        <strain evidence="15">HOLO01</strain>
    </source>
</reference>
<keyword evidence="8" id="KW-0676">Redox-active center</keyword>
<gene>
    <name evidence="15" type="ORF">EQU50_01855</name>
</gene>
<keyword evidence="6 15" id="KW-0560">Oxidoreductase</keyword>
<dbReference type="PIRSF" id="PIRSF000239">
    <property type="entry name" value="AHPC"/>
    <property type="match status" value="1"/>
</dbReference>
<protein>
    <recommendedName>
        <fullName evidence="3">thioredoxin-dependent peroxiredoxin</fullName>
        <ecNumber evidence="3">1.11.1.24</ecNumber>
    </recommendedName>
    <alternativeName>
        <fullName evidence="9">Thioredoxin peroxidase</fullName>
    </alternativeName>
    <alternativeName>
        <fullName evidence="11">Thioredoxin-dependent peroxiredoxin Bcp</fullName>
    </alternativeName>
</protein>
<evidence type="ECO:0000256" key="2">
    <source>
        <dbReference type="ARBA" id="ARBA00011245"/>
    </source>
</evidence>
<dbReference type="AlphaFoldDB" id="A0A4V2DZZ3"/>
<dbReference type="PANTHER" id="PTHR42801:SF4">
    <property type="entry name" value="AHPC_TSA FAMILY PROTEIN"/>
    <property type="match status" value="1"/>
</dbReference>
<comment type="similarity">
    <text evidence="10">Belongs to the peroxiredoxin family. BCP/PrxQ subfamily.</text>
</comment>
<dbReference type="GO" id="GO:0008379">
    <property type="term" value="F:thioredoxin peroxidase activity"/>
    <property type="evidence" value="ECO:0007669"/>
    <property type="project" value="TreeGrafter"/>
</dbReference>
<comment type="caution">
    <text evidence="15">The sequence shown here is derived from an EMBL/GenBank/DDBJ whole genome shotgun (WGS) entry which is preliminary data.</text>
</comment>
<feature type="domain" description="Thioredoxin" evidence="14">
    <location>
        <begin position="5"/>
        <end position="153"/>
    </location>
</feature>
<dbReference type="NCBIfam" id="NF006960">
    <property type="entry name" value="PRK09437.1"/>
    <property type="match status" value="1"/>
</dbReference>
<dbReference type="EMBL" id="SCFB01000003">
    <property type="protein sequence ID" value="RZI46757.1"/>
    <property type="molecule type" value="Genomic_DNA"/>
</dbReference>
<accession>A0A4V2DZZ3</accession>
<evidence type="ECO:0000256" key="13">
    <source>
        <dbReference type="PIRSR" id="PIRSR000239-1"/>
    </source>
</evidence>
<organism evidence="15 16">
    <name type="scientific">Candidatus Finniella inopinata</name>
    <dbReference type="NCBI Taxonomy" id="1696036"/>
    <lineage>
        <taxon>Bacteria</taxon>
        <taxon>Pseudomonadati</taxon>
        <taxon>Pseudomonadota</taxon>
        <taxon>Alphaproteobacteria</taxon>
        <taxon>Holosporales</taxon>
        <taxon>Candidatus Paracaedibacteraceae</taxon>
        <taxon>Candidatus Finniella</taxon>
    </lineage>
</organism>
<evidence type="ECO:0000256" key="7">
    <source>
        <dbReference type="ARBA" id="ARBA00023157"/>
    </source>
</evidence>
<evidence type="ECO:0000256" key="12">
    <source>
        <dbReference type="ARBA" id="ARBA00049091"/>
    </source>
</evidence>
<keyword evidence="16" id="KW-1185">Reference proteome</keyword>
<evidence type="ECO:0000259" key="14">
    <source>
        <dbReference type="PROSITE" id="PS51352"/>
    </source>
</evidence>
<dbReference type="GO" id="GO:0045454">
    <property type="term" value="P:cell redox homeostasis"/>
    <property type="evidence" value="ECO:0007669"/>
    <property type="project" value="TreeGrafter"/>
</dbReference>
<dbReference type="RefSeq" id="WP_130153466.1">
    <property type="nucleotide sequence ID" value="NZ_SCFB01000003.1"/>
</dbReference>
<name>A0A4V2DZZ3_9PROT</name>
<dbReference type="Proteomes" id="UP000293550">
    <property type="component" value="Unassembled WGS sequence"/>
</dbReference>
<comment type="function">
    <text evidence="1">Thiol-specific peroxidase that catalyzes the reduction of hydrogen peroxide and organic hydroperoxides to water and alcohols, respectively. Plays a role in cell protection against oxidative stress by detoxifying peroxides and as sensor of hydrogen peroxide-mediated signaling events.</text>
</comment>
<sequence length="153" mass="17316">MDVLLDVGSQAPDFSLMADNGDHVTLSQLKGEKIILYFYPKDDTSGCTQQACDFRDHQAEFAAKGAVILGISRDSNASHQKFKSKHTLNFPLLTDEDGKVCEAYGVWKEKSMYGKTYFGIDRSTFLIDENLCIQKIWRKVKVTDHFQEVLKAL</sequence>
<dbReference type="InterPro" id="IPR024706">
    <property type="entry name" value="Peroxiredoxin_AhpC-typ"/>
</dbReference>
<dbReference type="GO" id="GO:0005737">
    <property type="term" value="C:cytoplasm"/>
    <property type="evidence" value="ECO:0007669"/>
    <property type="project" value="TreeGrafter"/>
</dbReference>
<dbReference type="InterPro" id="IPR036249">
    <property type="entry name" value="Thioredoxin-like_sf"/>
</dbReference>
<dbReference type="InterPro" id="IPR013766">
    <property type="entry name" value="Thioredoxin_domain"/>
</dbReference>
<dbReference type="InterPro" id="IPR000866">
    <property type="entry name" value="AhpC/TSA"/>
</dbReference>
<dbReference type="PANTHER" id="PTHR42801">
    <property type="entry name" value="THIOREDOXIN-DEPENDENT PEROXIDE REDUCTASE"/>
    <property type="match status" value="1"/>
</dbReference>
<evidence type="ECO:0000313" key="15">
    <source>
        <dbReference type="EMBL" id="RZI46757.1"/>
    </source>
</evidence>
<proteinExistence type="inferred from homology"/>
<evidence type="ECO:0000256" key="5">
    <source>
        <dbReference type="ARBA" id="ARBA00022862"/>
    </source>
</evidence>
<evidence type="ECO:0000256" key="10">
    <source>
        <dbReference type="ARBA" id="ARBA00038489"/>
    </source>
</evidence>
<comment type="catalytic activity">
    <reaction evidence="12">
        <text>a hydroperoxide + [thioredoxin]-dithiol = an alcohol + [thioredoxin]-disulfide + H2O</text>
        <dbReference type="Rhea" id="RHEA:62620"/>
        <dbReference type="Rhea" id="RHEA-COMP:10698"/>
        <dbReference type="Rhea" id="RHEA-COMP:10700"/>
        <dbReference type="ChEBI" id="CHEBI:15377"/>
        <dbReference type="ChEBI" id="CHEBI:29950"/>
        <dbReference type="ChEBI" id="CHEBI:30879"/>
        <dbReference type="ChEBI" id="CHEBI:35924"/>
        <dbReference type="ChEBI" id="CHEBI:50058"/>
        <dbReference type="EC" id="1.11.1.24"/>
    </reaction>
</comment>
<keyword evidence="7" id="KW-1015">Disulfide bond</keyword>
<dbReference type="Gene3D" id="3.40.30.10">
    <property type="entry name" value="Glutaredoxin"/>
    <property type="match status" value="1"/>
</dbReference>
<keyword evidence="5" id="KW-0049">Antioxidant</keyword>
<dbReference type="PROSITE" id="PS51352">
    <property type="entry name" value="THIOREDOXIN_2"/>
    <property type="match status" value="1"/>
</dbReference>
<evidence type="ECO:0000256" key="8">
    <source>
        <dbReference type="ARBA" id="ARBA00023284"/>
    </source>
</evidence>
<dbReference type="InterPro" id="IPR050924">
    <property type="entry name" value="Peroxiredoxin_BCP/PrxQ"/>
</dbReference>
<keyword evidence="4 15" id="KW-0575">Peroxidase</keyword>
<dbReference type="OrthoDB" id="9812811at2"/>